<sequence>MYPLVELNFKGGKPLLVGITIIANDENYDGFIFDVYGTDEDGDELCIDGGGNEEEIDNLRDVEVKFNDHIVTINRAKGDEFLSQLCDE</sequence>
<evidence type="ECO:0000313" key="2">
    <source>
        <dbReference type="Proteomes" id="UP000235145"/>
    </source>
</evidence>
<name>A0A9R1V8S0_LACSA</name>
<proteinExistence type="predicted"/>
<dbReference type="EMBL" id="NBSK02000006">
    <property type="protein sequence ID" value="KAJ0201493.1"/>
    <property type="molecule type" value="Genomic_DNA"/>
</dbReference>
<gene>
    <name evidence="1" type="ORF">LSAT_V11C600328750</name>
</gene>
<dbReference type="AlphaFoldDB" id="A0A9R1V8S0"/>
<dbReference type="Proteomes" id="UP000235145">
    <property type="component" value="Unassembled WGS sequence"/>
</dbReference>
<comment type="caution">
    <text evidence="1">The sequence shown here is derived from an EMBL/GenBank/DDBJ whole genome shotgun (WGS) entry which is preliminary data.</text>
</comment>
<reference evidence="1 2" key="1">
    <citation type="journal article" date="2017" name="Nat. Commun.">
        <title>Genome assembly with in vitro proximity ligation data and whole-genome triplication in lettuce.</title>
        <authorList>
            <person name="Reyes-Chin-Wo S."/>
            <person name="Wang Z."/>
            <person name="Yang X."/>
            <person name="Kozik A."/>
            <person name="Arikit S."/>
            <person name="Song C."/>
            <person name="Xia L."/>
            <person name="Froenicke L."/>
            <person name="Lavelle D.O."/>
            <person name="Truco M.J."/>
            <person name="Xia R."/>
            <person name="Zhu S."/>
            <person name="Xu C."/>
            <person name="Xu H."/>
            <person name="Xu X."/>
            <person name="Cox K."/>
            <person name="Korf I."/>
            <person name="Meyers B.C."/>
            <person name="Michelmore R.W."/>
        </authorList>
    </citation>
    <scope>NUCLEOTIDE SEQUENCE [LARGE SCALE GENOMIC DNA]</scope>
    <source>
        <strain evidence="2">cv. Salinas</strain>
        <tissue evidence="1">Seedlings</tissue>
    </source>
</reference>
<protein>
    <submittedName>
        <fullName evidence="1">Uncharacterized protein</fullName>
    </submittedName>
</protein>
<evidence type="ECO:0000313" key="1">
    <source>
        <dbReference type="EMBL" id="KAJ0201493.1"/>
    </source>
</evidence>
<keyword evidence="2" id="KW-1185">Reference proteome</keyword>
<organism evidence="1 2">
    <name type="scientific">Lactuca sativa</name>
    <name type="common">Garden lettuce</name>
    <dbReference type="NCBI Taxonomy" id="4236"/>
    <lineage>
        <taxon>Eukaryota</taxon>
        <taxon>Viridiplantae</taxon>
        <taxon>Streptophyta</taxon>
        <taxon>Embryophyta</taxon>
        <taxon>Tracheophyta</taxon>
        <taxon>Spermatophyta</taxon>
        <taxon>Magnoliopsida</taxon>
        <taxon>eudicotyledons</taxon>
        <taxon>Gunneridae</taxon>
        <taxon>Pentapetalae</taxon>
        <taxon>asterids</taxon>
        <taxon>campanulids</taxon>
        <taxon>Asterales</taxon>
        <taxon>Asteraceae</taxon>
        <taxon>Cichorioideae</taxon>
        <taxon>Cichorieae</taxon>
        <taxon>Lactucinae</taxon>
        <taxon>Lactuca</taxon>
    </lineage>
</organism>
<accession>A0A9R1V8S0</accession>